<dbReference type="RefSeq" id="WP_138321509.1">
    <property type="nucleotide sequence ID" value="NZ_VCBC01000021.1"/>
</dbReference>
<accession>A0A5R9II38</accession>
<dbReference type="EMBL" id="VCBC01000021">
    <property type="protein sequence ID" value="TLU61012.1"/>
    <property type="molecule type" value="Genomic_DNA"/>
</dbReference>
<reference evidence="3 4" key="1">
    <citation type="submission" date="2019-05" db="EMBL/GenBank/DDBJ databases">
        <title>Genome sequences of Thalassotalea litorea 1K03283.</title>
        <authorList>
            <person name="Zhang D."/>
        </authorList>
    </citation>
    <scope>NUCLEOTIDE SEQUENCE [LARGE SCALE GENOMIC DNA]</scope>
    <source>
        <strain evidence="3 4">MCCC 1K03283</strain>
    </source>
</reference>
<dbReference type="InterPro" id="IPR013424">
    <property type="entry name" value="Ice-binding_C"/>
</dbReference>
<feature type="domain" description="Ice-binding protein C-terminal" evidence="2">
    <location>
        <begin position="187"/>
        <end position="209"/>
    </location>
</feature>
<evidence type="ECO:0000256" key="1">
    <source>
        <dbReference type="SAM" id="SignalP"/>
    </source>
</evidence>
<gene>
    <name evidence="3" type="ORF">FE810_16000</name>
</gene>
<dbReference type="Proteomes" id="UP000307790">
    <property type="component" value="Unassembled WGS sequence"/>
</dbReference>
<dbReference type="Pfam" id="PF07589">
    <property type="entry name" value="PEP-CTERM"/>
    <property type="match status" value="1"/>
</dbReference>
<dbReference type="OrthoDB" id="6398383at2"/>
<name>A0A5R9II38_9GAMM</name>
<organism evidence="3 4">
    <name type="scientific">Thalassotalea litorea</name>
    <dbReference type="NCBI Taxonomy" id="2020715"/>
    <lineage>
        <taxon>Bacteria</taxon>
        <taxon>Pseudomonadati</taxon>
        <taxon>Pseudomonadota</taxon>
        <taxon>Gammaproteobacteria</taxon>
        <taxon>Alteromonadales</taxon>
        <taxon>Colwelliaceae</taxon>
        <taxon>Thalassotalea</taxon>
    </lineage>
</organism>
<dbReference type="AlphaFoldDB" id="A0A5R9II38"/>
<dbReference type="NCBIfam" id="TIGR02595">
    <property type="entry name" value="PEP_CTERM"/>
    <property type="match status" value="1"/>
</dbReference>
<keyword evidence="4" id="KW-1185">Reference proteome</keyword>
<protein>
    <submittedName>
        <fullName evidence="3">PEP-CTERM sorting domain-containing protein</fullName>
    </submittedName>
</protein>
<evidence type="ECO:0000313" key="3">
    <source>
        <dbReference type="EMBL" id="TLU61012.1"/>
    </source>
</evidence>
<proteinExistence type="predicted"/>
<keyword evidence="1" id="KW-0732">Signal</keyword>
<evidence type="ECO:0000313" key="4">
    <source>
        <dbReference type="Proteomes" id="UP000307790"/>
    </source>
</evidence>
<comment type="caution">
    <text evidence="3">The sequence shown here is derived from an EMBL/GenBank/DDBJ whole genome shotgun (WGS) entry which is preliminary data.</text>
</comment>
<sequence>MKFLKYMSLAGAMALSTQAHSAVVEGQTDFIVNDDSSITMIFDLVTSDIEGEGDGLLFSIDFFEVLVTGSDIVIQDEPSDGGLGIEPDPDGDNIAGGESMTFAFNDPITLISIAFNGLQSGDGHEEMADGMVSVNGNSLDAAAYSLTGQGTLPDSGLISSFDVVADADFTGYVESITFFIGEPPLGVPEPGTLLLLASGLFGCRFLKRRS</sequence>
<evidence type="ECO:0000259" key="2">
    <source>
        <dbReference type="Pfam" id="PF07589"/>
    </source>
</evidence>
<feature type="chain" id="PRO_5024310217" evidence="1">
    <location>
        <begin position="22"/>
        <end position="210"/>
    </location>
</feature>
<feature type="signal peptide" evidence="1">
    <location>
        <begin position="1"/>
        <end position="21"/>
    </location>
</feature>